<dbReference type="SUPFAM" id="SSF48113">
    <property type="entry name" value="Heme-dependent peroxidases"/>
    <property type="match status" value="1"/>
</dbReference>
<sequence length="528" mass="58181">MSTLQVRFGRNVFVCLIAAAVIASGILPAVAKAKDQSFLGCTRVQGNFGRMFSRLPAARWSAADIDLLAGRVMAQQEAEETPEGQADPEENNDIDAGFTYVGQFIDHDLTLDRRPDDLTTPTDPFSLPNLRTPAFDLDSVYGAGPGGSPYLYQADGVHLKLGMPLTGASTDPGAVDLPRDTTGQALLGDPRDDENRIVASLHTIVMRFHNLWVDRLIRGHRNWSKTRIFAEAQRQVLLHYQWAVMTDFLPAVVGQETLAAVFPMRGAHRETRLTFYNPCTMNMPVEFSVAAYRFGHSMVRPIYRVNTAVADRLPVFSVTNDPTKDLGGFRPSPPNFAIDWAFFFHMKGRRVIGKPQASYKIDNSLVFPLSLLPLPETGTGPASLAMRNLLRSMQLGLPSGQDVARTMGIRPLRDDEILIGKAIDDPEESEAITDVSPAFAGKAPLWTYILAEATANAFRVRDGHIAGAQIAPMRLGRVGGRIVAEIFMGLMLVDRNSIFYNPSFRPDSAFTDEGRFGFRELIRAVIAD</sequence>
<proteinExistence type="predicted"/>
<dbReference type="PANTHER" id="PTHR11475:SF4">
    <property type="entry name" value="CHORION PEROXIDASE"/>
    <property type="match status" value="1"/>
</dbReference>
<dbReference type="Proteomes" id="UP000318834">
    <property type="component" value="Unassembled WGS sequence"/>
</dbReference>
<dbReference type="GO" id="GO:0005576">
    <property type="term" value="C:extracellular region"/>
    <property type="evidence" value="ECO:0007669"/>
    <property type="project" value="UniProtKB-SubCell"/>
</dbReference>
<evidence type="ECO:0000256" key="1">
    <source>
        <dbReference type="ARBA" id="ARBA00004613"/>
    </source>
</evidence>
<keyword evidence="4" id="KW-0575">Peroxidase</keyword>
<dbReference type="InterPro" id="IPR019791">
    <property type="entry name" value="Haem_peroxidase_animal"/>
</dbReference>
<dbReference type="GO" id="GO:0004601">
    <property type="term" value="F:peroxidase activity"/>
    <property type="evidence" value="ECO:0007669"/>
    <property type="project" value="UniProtKB-KW"/>
</dbReference>
<dbReference type="AlphaFoldDB" id="A0A537IWK0"/>
<dbReference type="Pfam" id="PF03098">
    <property type="entry name" value="An_peroxidase"/>
    <property type="match status" value="1"/>
</dbReference>
<gene>
    <name evidence="4" type="ORF">E6H05_06230</name>
</gene>
<keyword evidence="3" id="KW-0325">Glycoprotein</keyword>
<dbReference type="EMBL" id="VBAP01000042">
    <property type="protein sequence ID" value="TMI75637.1"/>
    <property type="molecule type" value="Genomic_DNA"/>
</dbReference>
<dbReference type="GO" id="GO:0020037">
    <property type="term" value="F:heme binding"/>
    <property type="evidence" value="ECO:0007669"/>
    <property type="project" value="InterPro"/>
</dbReference>
<dbReference type="InterPro" id="IPR037120">
    <property type="entry name" value="Haem_peroxidase_sf_animal"/>
</dbReference>
<comment type="subcellular location">
    <subcellularLocation>
        <location evidence="1">Secreted</location>
    </subcellularLocation>
</comment>
<dbReference type="GO" id="GO:0006979">
    <property type="term" value="P:response to oxidative stress"/>
    <property type="evidence" value="ECO:0007669"/>
    <property type="project" value="InterPro"/>
</dbReference>
<dbReference type="PRINTS" id="PR00457">
    <property type="entry name" value="ANPEROXIDASE"/>
</dbReference>
<comment type="caution">
    <text evidence="4">The sequence shown here is derived from an EMBL/GenBank/DDBJ whole genome shotgun (WGS) entry which is preliminary data.</text>
</comment>
<accession>A0A537IWK0</accession>
<dbReference type="PANTHER" id="PTHR11475">
    <property type="entry name" value="OXIDASE/PEROXIDASE"/>
    <property type="match status" value="1"/>
</dbReference>
<dbReference type="InterPro" id="IPR010255">
    <property type="entry name" value="Haem_peroxidase_sf"/>
</dbReference>
<evidence type="ECO:0000313" key="5">
    <source>
        <dbReference type="Proteomes" id="UP000318834"/>
    </source>
</evidence>
<reference evidence="4 5" key="1">
    <citation type="journal article" date="2019" name="Nat. Microbiol.">
        <title>Mediterranean grassland soil C-N compound turnover is dependent on rainfall and depth, and is mediated by genomically divergent microorganisms.</title>
        <authorList>
            <person name="Diamond S."/>
            <person name="Andeer P.F."/>
            <person name="Li Z."/>
            <person name="Crits-Christoph A."/>
            <person name="Burstein D."/>
            <person name="Anantharaman K."/>
            <person name="Lane K.R."/>
            <person name="Thomas B.C."/>
            <person name="Pan C."/>
            <person name="Northen T.R."/>
            <person name="Banfield J.F."/>
        </authorList>
    </citation>
    <scope>NUCLEOTIDE SEQUENCE [LARGE SCALE GENOMIC DNA]</scope>
    <source>
        <strain evidence="4">NP_8</strain>
    </source>
</reference>
<evidence type="ECO:0000256" key="3">
    <source>
        <dbReference type="ARBA" id="ARBA00023180"/>
    </source>
</evidence>
<dbReference type="PROSITE" id="PS50292">
    <property type="entry name" value="PEROXIDASE_3"/>
    <property type="match status" value="1"/>
</dbReference>
<protein>
    <submittedName>
        <fullName evidence="4">Heme peroxidase</fullName>
    </submittedName>
</protein>
<keyword evidence="4" id="KW-0560">Oxidoreductase</keyword>
<evidence type="ECO:0000313" key="4">
    <source>
        <dbReference type="EMBL" id="TMI75637.1"/>
    </source>
</evidence>
<evidence type="ECO:0000256" key="2">
    <source>
        <dbReference type="ARBA" id="ARBA00022525"/>
    </source>
</evidence>
<dbReference type="Gene3D" id="1.10.640.10">
    <property type="entry name" value="Haem peroxidase domain superfamily, animal type"/>
    <property type="match status" value="1"/>
</dbReference>
<keyword evidence="2" id="KW-0964">Secreted</keyword>
<name>A0A537IWK0_9BACT</name>
<dbReference type="CDD" id="cd09819">
    <property type="entry name" value="An_peroxidase_bacterial_1"/>
    <property type="match status" value="1"/>
</dbReference>
<organism evidence="4 5">
    <name type="scientific">Candidatus Segetimicrobium genomatis</name>
    <dbReference type="NCBI Taxonomy" id="2569760"/>
    <lineage>
        <taxon>Bacteria</taxon>
        <taxon>Bacillati</taxon>
        <taxon>Candidatus Sysuimicrobiota</taxon>
        <taxon>Candidatus Sysuimicrobiia</taxon>
        <taxon>Candidatus Sysuimicrobiales</taxon>
        <taxon>Candidatus Segetimicrobiaceae</taxon>
        <taxon>Candidatus Segetimicrobium</taxon>
    </lineage>
</organism>